<dbReference type="AlphaFoldDB" id="A0A371DPA3"/>
<gene>
    <name evidence="1" type="ORF">OH76DRAFT_1087245</name>
</gene>
<evidence type="ECO:0000313" key="1">
    <source>
        <dbReference type="EMBL" id="RDX54361.1"/>
    </source>
</evidence>
<name>A0A371DPA3_9APHY</name>
<dbReference type="PROSITE" id="PS51257">
    <property type="entry name" value="PROKAR_LIPOPROTEIN"/>
    <property type="match status" value="1"/>
</dbReference>
<sequence>MMYSHTRMLHRGSLIARGSCHASIILNLYLLGSCAHPTRCSSQVLSRCCAMQASSNHSAIPTWRVCTSELTFDLTLTGSPSLLPTISHFSIQRYRCPSIFGHLQRPTGGTFDRQVCHACVAQDVDVRYLDRIGEKLGEDVGHRLRQMHPLGRRCNPCSLASGGDLRVCAGAGTRAV</sequence>
<protein>
    <submittedName>
        <fullName evidence="1">Uncharacterized protein</fullName>
    </submittedName>
</protein>
<proteinExistence type="predicted"/>
<dbReference type="Proteomes" id="UP000256964">
    <property type="component" value="Unassembled WGS sequence"/>
</dbReference>
<evidence type="ECO:0000313" key="2">
    <source>
        <dbReference type="Proteomes" id="UP000256964"/>
    </source>
</evidence>
<keyword evidence="2" id="KW-1185">Reference proteome</keyword>
<dbReference type="EMBL" id="KZ857385">
    <property type="protein sequence ID" value="RDX54361.1"/>
    <property type="molecule type" value="Genomic_DNA"/>
</dbReference>
<reference evidence="1 2" key="1">
    <citation type="journal article" date="2018" name="Biotechnol. Biofuels">
        <title>Integrative visual omics of the white-rot fungus Polyporus brumalis exposes the biotechnological potential of its oxidative enzymes for delignifying raw plant biomass.</title>
        <authorList>
            <person name="Miyauchi S."/>
            <person name="Rancon A."/>
            <person name="Drula E."/>
            <person name="Hage H."/>
            <person name="Chaduli D."/>
            <person name="Favel A."/>
            <person name="Grisel S."/>
            <person name="Henrissat B."/>
            <person name="Herpoel-Gimbert I."/>
            <person name="Ruiz-Duenas F.J."/>
            <person name="Chevret D."/>
            <person name="Hainaut M."/>
            <person name="Lin J."/>
            <person name="Wang M."/>
            <person name="Pangilinan J."/>
            <person name="Lipzen A."/>
            <person name="Lesage-Meessen L."/>
            <person name="Navarro D."/>
            <person name="Riley R."/>
            <person name="Grigoriev I.V."/>
            <person name="Zhou S."/>
            <person name="Raouche S."/>
            <person name="Rosso M.N."/>
        </authorList>
    </citation>
    <scope>NUCLEOTIDE SEQUENCE [LARGE SCALE GENOMIC DNA]</scope>
    <source>
        <strain evidence="1 2">BRFM 1820</strain>
    </source>
</reference>
<accession>A0A371DPA3</accession>
<organism evidence="1 2">
    <name type="scientific">Lentinus brumalis</name>
    <dbReference type="NCBI Taxonomy" id="2498619"/>
    <lineage>
        <taxon>Eukaryota</taxon>
        <taxon>Fungi</taxon>
        <taxon>Dikarya</taxon>
        <taxon>Basidiomycota</taxon>
        <taxon>Agaricomycotina</taxon>
        <taxon>Agaricomycetes</taxon>
        <taxon>Polyporales</taxon>
        <taxon>Polyporaceae</taxon>
        <taxon>Lentinus</taxon>
    </lineage>
</organism>